<keyword evidence="1" id="KW-0472">Membrane</keyword>
<dbReference type="PANTHER" id="PTHR30336:SF4">
    <property type="entry name" value="ENVELOPE BIOGENESIS FACTOR ELYC"/>
    <property type="match status" value="1"/>
</dbReference>
<sequence length="249" mass="26885">MPPTLFLLKKILSALILPPTSLILLAFVGLWLTRKRPKTGKALIALALTTLLILSLPITGNALLHSLETAPPITEAQLKDIQAIVILGGGKNNNAPEYGGTDTINKATLERLRYGAYLQQQTGKPILVTGGAPYGGRPEAFAMAETLKQDFHAKTIWVEEQSNDTAENAIYSAKILKKHGITHIALVSQAWHLPRAKALFEQQGLIVTAAPTGYTTAETNPIAQWLPDAYALLKSSTAIKEYLGTLSTK</sequence>
<dbReference type="InterPro" id="IPR014729">
    <property type="entry name" value="Rossmann-like_a/b/a_fold"/>
</dbReference>
<accession>A0A7R6TP65</accession>
<evidence type="ECO:0000313" key="3">
    <source>
        <dbReference type="EMBL" id="BBU67988.1"/>
    </source>
</evidence>
<proteinExistence type="predicted"/>
<reference evidence="4" key="1">
    <citation type="submission" date="2020-01" db="EMBL/GenBank/DDBJ databases">
        <title>Phosphoaccumulans saitamaens gen. nov., sp. nov., a polyphosphate accumulating bacterium isolated from surface river water.</title>
        <authorList>
            <person name="Watanabe K."/>
            <person name="Suda W."/>
        </authorList>
    </citation>
    <scope>NUCLEOTIDE SEQUENCE [LARGE SCALE GENOMIC DNA]</scope>
    <source>
        <strain evidence="4">ICHIAU1</strain>
    </source>
</reference>
<dbReference type="InterPro" id="IPR003848">
    <property type="entry name" value="DUF218"/>
</dbReference>
<dbReference type="OrthoDB" id="9809813at2"/>
<keyword evidence="4" id="KW-1185">Reference proteome</keyword>
<dbReference type="Proteomes" id="UP000463961">
    <property type="component" value="Chromosome"/>
</dbReference>
<evidence type="ECO:0000259" key="2">
    <source>
        <dbReference type="Pfam" id="PF02698"/>
    </source>
</evidence>
<dbReference type="RefSeq" id="WP_162049062.1">
    <property type="nucleotide sequence ID" value="NZ_AP022345.1"/>
</dbReference>
<keyword evidence="1" id="KW-1133">Transmembrane helix</keyword>
<feature type="transmembrane region" description="Helical" evidence="1">
    <location>
        <begin position="12"/>
        <end position="32"/>
    </location>
</feature>
<organism evidence="3 4">
    <name type="scientific">Fluviibacter phosphoraccumulans</name>
    <dbReference type="NCBI Taxonomy" id="1751046"/>
    <lineage>
        <taxon>Bacteria</taxon>
        <taxon>Pseudomonadati</taxon>
        <taxon>Pseudomonadota</taxon>
        <taxon>Betaproteobacteria</taxon>
        <taxon>Rhodocyclales</taxon>
        <taxon>Fluviibacteraceae</taxon>
        <taxon>Fluviibacter</taxon>
    </lineage>
</organism>
<dbReference type="Gene3D" id="3.40.50.620">
    <property type="entry name" value="HUPs"/>
    <property type="match status" value="1"/>
</dbReference>
<feature type="domain" description="DUF218" evidence="2">
    <location>
        <begin position="82"/>
        <end position="244"/>
    </location>
</feature>
<dbReference type="GO" id="GO:0005886">
    <property type="term" value="C:plasma membrane"/>
    <property type="evidence" value="ECO:0007669"/>
    <property type="project" value="TreeGrafter"/>
</dbReference>
<gene>
    <name evidence="3" type="ORF">ICHIAU1_02710</name>
</gene>
<dbReference type="AlphaFoldDB" id="A0A7R6TP65"/>
<dbReference type="GO" id="GO:0000270">
    <property type="term" value="P:peptidoglycan metabolic process"/>
    <property type="evidence" value="ECO:0007669"/>
    <property type="project" value="TreeGrafter"/>
</dbReference>
<evidence type="ECO:0000313" key="4">
    <source>
        <dbReference type="Proteomes" id="UP000463961"/>
    </source>
</evidence>
<evidence type="ECO:0000256" key="1">
    <source>
        <dbReference type="SAM" id="Phobius"/>
    </source>
</evidence>
<feature type="transmembrane region" description="Helical" evidence="1">
    <location>
        <begin position="44"/>
        <end position="64"/>
    </location>
</feature>
<dbReference type="GO" id="GO:0043164">
    <property type="term" value="P:Gram-negative-bacterium-type cell wall biogenesis"/>
    <property type="evidence" value="ECO:0007669"/>
    <property type="project" value="TreeGrafter"/>
</dbReference>
<dbReference type="CDD" id="cd06259">
    <property type="entry name" value="YdcF-like"/>
    <property type="match status" value="1"/>
</dbReference>
<keyword evidence="1" id="KW-0812">Transmembrane</keyword>
<dbReference type="Pfam" id="PF02698">
    <property type="entry name" value="DUF218"/>
    <property type="match status" value="1"/>
</dbReference>
<dbReference type="PANTHER" id="PTHR30336">
    <property type="entry name" value="INNER MEMBRANE PROTEIN, PROBABLE PERMEASE"/>
    <property type="match status" value="1"/>
</dbReference>
<name>A0A7R6TP65_9RHOO</name>
<protein>
    <submittedName>
        <fullName evidence="3">Membrane protein</fullName>
    </submittedName>
</protein>
<dbReference type="EMBL" id="AP022345">
    <property type="protein sequence ID" value="BBU67988.1"/>
    <property type="molecule type" value="Genomic_DNA"/>
</dbReference>
<dbReference type="InterPro" id="IPR051599">
    <property type="entry name" value="Cell_Envelope_Assoc"/>
</dbReference>